<sequence length="207" mass="24513">MNPRNLETCCEFIGRHFNVRSEDVPRRILRILRVRHGDRPDLSRPRFAPVRELMDRLLAPYGRRFGVTVEVLGPDDYCRLLRSEECASCAYRFTEYLFDGRRRIVYLQECDYLGMIVTFLDYVDAVLRSRRLFRRPVRNIRLFAFHAYPPRFTVLENRYRDGSPFVRIGDSYAMHYPGELVLFRTILGSHLPDLPSQNARSRGLRHA</sequence>
<protein>
    <submittedName>
        <fullName evidence="1">Uncharacterized protein</fullName>
    </submittedName>
</protein>
<dbReference type="Proteomes" id="UP000636891">
    <property type="component" value="Unassembled WGS sequence"/>
</dbReference>
<dbReference type="RefSeq" id="WP_118657157.1">
    <property type="nucleotide sequence ID" value="NZ_JACOOK010000003.1"/>
</dbReference>
<organism evidence="1 2">
    <name type="scientific">Alistipes hominis</name>
    <dbReference type="NCBI Taxonomy" id="2763015"/>
    <lineage>
        <taxon>Bacteria</taxon>
        <taxon>Pseudomonadati</taxon>
        <taxon>Bacteroidota</taxon>
        <taxon>Bacteroidia</taxon>
        <taxon>Bacteroidales</taxon>
        <taxon>Rikenellaceae</taxon>
        <taxon>Alistipes</taxon>
    </lineage>
</organism>
<name>A0ABR7CLX9_9BACT</name>
<proteinExistence type="predicted"/>
<reference evidence="1 2" key="1">
    <citation type="submission" date="2020-08" db="EMBL/GenBank/DDBJ databases">
        <title>Genome public.</title>
        <authorList>
            <person name="Liu C."/>
            <person name="Sun Q."/>
        </authorList>
    </citation>
    <scope>NUCLEOTIDE SEQUENCE [LARGE SCALE GENOMIC DNA]</scope>
    <source>
        <strain evidence="1 2">New-7</strain>
    </source>
</reference>
<keyword evidence="2" id="KW-1185">Reference proteome</keyword>
<accession>A0ABR7CLX9</accession>
<gene>
    <name evidence="1" type="ORF">H8S08_06085</name>
</gene>
<evidence type="ECO:0000313" key="2">
    <source>
        <dbReference type="Proteomes" id="UP000636891"/>
    </source>
</evidence>
<dbReference type="EMBL" id="JACOOK010000003">
    <property type="protein sequence ID" value="MBC5616587.1"/>
    <property type="molecule type" value="Genomic_DNA"/>
</dbReference>
<comment type="caution">
    <text evidence="1">The sequence shown here is derived from an EMBL/GenBank/DDBJ whole genome shotgun (WGS) entry which is preliminary data.</text>
</comment>
<evidence type="ECO:0000313" key="1">
    <source>
        <dbReference type="EMBL" id="MBC5616587.1"/>
    </source>
</evidence>